<gene>
    <name evidence="7" type="ORF">CR513_53725</name>
</gene>
<dbReference type="EMBL" id="QJKJ01013012">
    <property type="protein sequence ID" value="RDX67411.1"/>
    <property type="molecule type" value="Genomic_DNA"/>
</dbReference>
<sequence length="230" mass="25813">MPDTRKRKENEGKECKYCFKTHKDLDIGLVRKVDALATQDQIDMGLPVHFCKSNLPKGDEVMTLIDEDGNEYPTIYLARKTGLSGGWKGFAVAHDLADGDALIFQLIKRTTFKVFIVRANSPSEDKQLKDEKLSKQVCNVRKDMYLDERKGSFLQDERICKANATLLAFTIIDMRHVGLVRVKGIVGSIFVFNQSCLYLSLEAVKVLVCGGRNVLGSVFGGLVVWLTYEV</sequence>
<dbReference type="OrthoDB" id="1909330at2759"/>
<evidence type="ECO:0000256" key="4">
    <source>
        <dbReference type="ARBA" id="ARBA00023163"/>
    </source>
</evidence>
<reference evidence="7" key="1">
    <citation type="submission" date="2018-05" db="EMBL/GenBank/DDBJ databases">
        <title>Draft genome of Mucuna pruriens seed.</title>
        <authorList>
            <person name="Nnadi N.E."/>
            <person name="Vos R."/>
            <person name="Hasami M.H."/>
            <person name="Devisetty U.K."/>
            <person name="Aguiy J.C."/>
        </authorList>
    </citation>
    <scope>NUCLEOTIDE SEQUENCE [LARGE SCALE GENOMIC DNA]</scope>
    <source>
        <strain evidence="7">JCA_2017</strain>
    </source>
</reference>
<dbReference type="CDD" id="cd10017">
    <property type="entry name" value="B3_DNA"/>
    <property type="match status" value="1"/>
</dbReference>
<keyword evidence="5" id="KW-0539">Nucleus</keyword>
<evidence type="ECO:0000256" key="5">
    <source>
        <dbReference type="ARBA" id="ARBA00023242"/>
    </source>
</evidence>
<keyword evidence="4" id="KW-0804">Transcription</keyword>
<comment type="subcellular location">
    <subcellularLocation>
        <location evidence="1">Nucleus</location>
    </subcellularLocation>
</comment>
<dbReference type="PANTHER" id="PTHR31391:SF4">
    <property type="entry name" value="B3 DOMAIN-CONTAINING PROTEIN OS03G0184500"/>
    <property type="match status" value="1"/>
</dbReference>
<dbReference type="PROSITE" id="PS50863">
    <property type="entry name" value="B3"/>
    <property type="match status" value="1"/>
</dbReference>
<evidence type="ECO:0000256" key="2">
    <source>
        <dbReference type="ARBA" id="ARBA00023015"/>
    </source>
</evidence>
<keyword evidence="2" id="KW-0805">Transcription regulation</keyword>
<dbReference type="GO" id="GO:0005634">
    <property type="term" value="C:nucleus"/>
    <property type="evidence" value="ECO:0007669"/>
    <property type="project" value="UniProtKB-SubCell"/>
</dbReference>
<organism evidence="7 8">
    <name type="scientific">Mucuna pruriens</name>
    <name type="common">Velvet bean</name>
    <name type="synonym">Dolichos pruriens</name>
    <dbReference type="NCBI Taxonomy" id="157652"/>
    <lineage>
        <taxon>Eukaryota</taxon>
        <taxon>Viridiplantae</taxon>
        <taxon>Streptophyta</taxon>
        <taxon>Embryophyta</taxon>
        <taxon>Tracheophyta</taxon>
        <taxon>Spermatophyta</taxon>
        <taxon>Magnoliopsida</taxon>
        <taxon>eudicotyledons</taxon>
        <taxon>Gunneridae</taxon>
        <taxon>Pentapetalae</taxon>
        <taxon>rosids</taxon>
        <taxon>fabids</taxon>
        <taxon>Fabales</taxon>
        <taxon>Fabaceae</taxon>
        <taxon>Papilionoideae</taxon>
        <taxon>50 kb inversion clade</taxon>
        <taxon>NPAAA clade</taxon>
        <taxon>indigoferoid/millettioid clade</taxon>
        <taxon>Phaseoleae</taxon>
        <taxon>Mucuna</taxon>
    </lineage>
</organism>
<evidence type="ECO:0000313" key="7">
    <source>
        <dbReference type="EMBL" id="RDX67411.1"/>
    </source>
</evidence>
<keyword evidence="8" id="KW-1185">Reference proteome</keyword>
<evidence type="ECO:0000259" key="6">
    <source>
        <dbReference type="PROSITE" id="PS50863"/>
    </source>
</evidence>
<dbReference type="InterPro" id="IPR044837">
    <property type="entry name" value="REM16-like"/>
</dbReference>
<name>A0A371EMX1_MUCPR</name>
<feature type="non-terminal residue" evidence="7">
    <location>
        <position position="1"/>
    </location>
</feature>
<dbReference type="GO" id="GO:0003677">
    <property type="term" value="F:DNA binding"/>
    <property type="evidence" value="ECO:0007669"/>
    <property type="project" value="UniProtKB-KW"/>
</dbReference>
<feature type="domain" description="TF-B3" evidence="6">
    <location>
        <begin position="29"/>
        <end position="120"/>
    </location>
</feature>
<dbReference type="PANTHER" id="PTHR31391">
    <property type="entry name" value="B3 DOMAIN-CONTAINING PROTEIN OS11G0197600-RELATED"/>
    <property type="match status" value="1"/>
</dbReference>
<evidence type="ECO:0000256" key="1">
    <source>
        <dbReference type="ARBA" id="ARBA00004123"/>
    </source>
</evidence>
<proteinExistence type="predicted"/>
<dbReference type="Pfam" id="PF02362">
    <property type="entry name" value="B3"/>
    <property type="match status" value="1"/>
</dbReference>
<evidence type="ECO:0000256" key="3">
    <source>
        <dbReference type="ARBA" id="ARBA00023125"/>
    </source>
</evidence>
<keyword evidence="3" id="KW-0238">DNA-binding</keyword>
<dbReference type="InterPro" id="IPR003340">
    <property type="entry name" value="B3_DNA-bd"/>
</dbReference>
<dbReference type="Gene3D" id="2.40.330.10">
    <property type="entry name" value="DNA-binding pseudobarrel domain"/>
    <property type="match status" value="1"/>
</dbReference>
<dbReference type="Proteomes" id="UP000257109">
    <property type="component" value="Unassembled WGS sequence"/>
</dbReference>
<comment type="caution">
    <text evidence="7">The sequence shown here is derived from an EMBL/GenBank/DDBJ whole genome shotgun (WGS) entry which is preliminary data.</text>
</comment>
<dbReference type="SUPFAM" id="SSF101936">
    <property type="entry name" value="DNA-binding pseudobarrel domain"/>
    <property type="match status" value="1"/>
</dbReference>
<dbReference type="InterPro" id="IPR015300">
    <property type="entry name" value="DNA-bd_pseudobarrel_sf"/>
</dbReference>
<protein>
    <submittedName>
        <fullName evidence="7">B3 domain-containing protein</fullName>
    </submittedName>
</protein>
<dbReference type="AlphaFoldDB" id="A0A371EMX1"/>
<dbReference type="SMART" id="SM01019">
    <property type="entry name" value="B3"/>
    <property type="match status" value="1"/>
</dbReference>
<accession>A0A371EMX1</accession>
<evidence type="ECO:0000313" key="8">
    <source>
        <dbReference type="Proteomes" id="UP000257109"/>
    </source>
</evidence>
<dbReference type="STRING" id="157652.A0A371EMX1"/>